<evidence type="ECO:0000256" key="2">
    <source>
        <dbReference type="SAM" id="Phobius"/>
    </source>
</evidence>
<organism evidence="3 4">
    <name type="scientific">Cercophora scortea</name>
    <dbReference type="NCBI Taxonomy" id="314031"/>
    <lineage>
        <taxon>Eukaryota</taxon>
        <taxon>Fungi</taxon>
        <taxon>Dikarya</taxon>
        <taxon>Ascomycota</taxon>
        <taxon>Pezizomycotina</taxon>
        <taxon>Sordariomycetes</taxon>
        <taxon>Sordariomycetidae</taxon>
        <taxon>Sordariales</taxon>
        <taxon>Lasiosphaeriaceae</taxon>
        <taxon>Cercophora</taxon>
    </lineage>
</organism>
<proteinExistence type="predicted"/>
<evidence type="ECO:0000313" key="4">
    <source>
        <dbReference type="Proteomes" id="UP001286456"/>
    </source>
</evidence>
<gene>
    <name evidence="3" type="ORF">B0T19DRAFT_282502</name>
</gene>
<name>A0AAE0I7W8_9PEZI</name>
<keyword evidence="2" id="KW-0472">Membrane</keyword>
<sequence length="153" mass="17008">MIRVSIRTERDPMALSIILSSIHVLVVVVPCKILPCLLVFRSKSLGEEKVKWKKIKSPTNHSYKQSISAGLPTTEKQKRIETTPKRKKPKPTKKTQSLMLLHSLPFPLSSLSAYKRQHQAPQNHHAASILLLPHPSKVGAGSIFLEPVPQGTA</sequence>
<evidence type="ECO:0000256" key="1">
    <source>
        <dbReference type="SAM" id="MobiDB-lite"/>
    </source>
</evidence>
<keyword evidence="2" id="KW-0812">Transmembrane</keyword>
<protein>
    <submittedName>
        <fullName evidence="3">Uncharacterized protein</fullName>
    </submittedName>
</protein>
<dbReference type="EMBL" id="JAUEPO010000006">
    <property type="protein sequence ID" value="KAK3320140.1"/>
    <property type="molecule type" value="Genomic_DNA"/>
</dbReference>
<feature type="region of interest" description="Disordered" evidence="1">
    <location>
        <begin position="59"/>
        <end position="95"/>
    </location>
</feature>
<feature type="compositionally biased region" description="Basic and acidic residues" evidence="1">
    <location>
        <begin position="75"/>
        <end position="84"/>
    </location>
</feature>
<dbReference type="Proteomes" id="UP001286456">
    <property type="component" value="Unassembled WGS sequence"/>
</dbReference>
<comment type="caution">
    <text evidence="3">The sequence shown here is derived from an EMBL/GenBank/DDBJ whole genome shotgun (WGS) entry which is preliminary data.</text>
</comment>
<evidence type="ECO:0000313" key="3">
    <source>
        <dbReference type="EMBL" id="KAK3320140.1"/>
    </source>
</evidence>
<dbReference type="AlphaFoldDB" id="A0AAE0I7W8"/>
<accession>A0AAE0I7W8</accession>
<keyword evidence="2" id="KW-1133">Transmembrane helix</keyword>
<feature type="compositionally biased region" description="Polar residues" evidence="1">
    <location>
        <begin position="59"/>
        <end position="68"/>
    </location>
</feature>
<reference evidence="3" key="2">
    <citation type="submission" date="2023-06" db="EMBL/GenBank/DDBJ databases">
        <authorList>
            <consortium name="Lawrence Berkeley National Laboratory"/>
            <person name="Haridas S."/>
            <person name="Hensen N."/>
            <person name="Bonometti L."/>
            <person name="Westerberg I."/>
            <person name="Brannstrom I.O."/>
            <person name="Guillou S."/>
            <person name="Cros-Aarteil S."/>
            <person name="Calhoun S."/>
            <person name="Kuo A."/>
            <person name="Mondo S."/>
            <person name="Pangilinan J."/>
            <person name="Riley R."/>
            <person name="Labutti K."/>
            <person name="Andreopoulos B."/>
            <person name="Lipzen A."/>
            <person name="Chen C."/>
            <person name="Yanf M."/>
            <person name="Daum C."/>
            <person name="Ng V."/>
            <person name="Clum A."/>
            <person name="Steindorff A."/>
            <person name="Ohm R."/>
            <person name="Martin F."/>
            <person name="Silar P."/>
            <person name="Natvig D."/>
            <person name="Lalanne C."/>
            <person name="Gautier V."/>
            <person name="Ament-Velasquez S.L."/>
            <person name="Kruys A."/>
            <person name="Hutchinson M.I."/>
            <person name="Powell A.J."/>
            <person name="Barry K."/>
            <person name="Miller A.N."/>
            <person name="Grigoriev I.V."/>
            <person name="Debuchy R."/>
            <person name="Gladieux P."/>
            <person name="Thoren M.H."/>
            <person name="Johannesson H."/>
        </authorList>
    </citation>
    <scope>NUCLEOTIDE SEQUENCE</scope>
    <source>
        <strain evidence="3">SMH4131-1</strain>
    </source>
</reference>
<keyword evidence="4" id="KW-1185">Reference proteome</keyword>
<reference evidence="3" key="1">
    <citation type="journal article" date="2023" name="Mol. Phylogenet. Evol.">
        <title>Genome-scale phylogeny and comparative genomics of the fungal order Sordariales.</title>
        <authorList>
            <person name="Hensen N."/>
            <person name="Bonometti L."/>
            <person name="Westerberg I."/>
            <person name="Brannstrom I.O."/>
            <person name="Guillou S."/>
            <person name="Cros-Aarteil S."/>
            <person name="Calhoun S."/>
            <person name="Haridas S."/>
            <person name="Kuo A."/>
            <person name="Mondo S."/>
            <person name="Pangilinan J."/>
            <person name="Riley R."/>
            <person name="LaButti K."/>
            <person name="Andreopoulos B."/>
            <person name="Lipzen A."/>
            <person name="Chen C."/>
            <person name="Yan M."/>
            <person name="Daum C."/>
            <person name="Ng V."/>
            <person name="Clum A."/>
            <person name="Steindorff A."/>
            <person name="Ohm R.A."/>
            <person name="Martin F."/>
            <person name="Silar P."/>
            <person name="Natvig D.O."/>
            <person name="Lalanne C."/>
            <person name="Gautier V."/>
            <person name="Ament-Velasquez S.L."/>
            <person name="Kruys A."/>
            <person name="Hutchinson M.I."/>
            <person name="Powell A.J."/>
            <person name="Barry K."/>
            <person name="Miller A.N."/>
            <person name="Grigoriev I.V."/>
            <person name="Debuchy R."/>
            <person name="Gladieux P."/>
            <person name="Hiltunen Thoren M."/>
            <person name="Johannesson H."/>
        </authorList>
    </citation>
    <scope>NUCLEOTIDE SEQUENCE</scope>
    <source>
        <strain evidence="3">SMH4131-1</strain>
    </source>
</reference>
<feature type="transmembrane region" description="Helical" evidence="2">
    <location>
        <begin position="13"/>
        <end position="40"/>
    </location>
</feature>